<evidence type="ECO:0008006" key="3">
    <source>
        <dbReference type="Google" id="ProtNLM"/>
    </source>
</evidence>
<dbReference type="InterPro" id="IPR016084">
    <property type="entry name" value="Haem_Oase-like_multi-hlx"/>
</dbReference>
<dbReference type="GeneID" id="90644173"/>
<dbReference type="CDD" id="cd19357">
    <property type="entry name" value="TenA_E_At3g16990-like"/>
    <property type="match status" value="1"/>
</dbReference>
<proteinExistence type="predicted"/>
<dbReference type="Gene3D" id="1.20.910.10">
    <property type="entry name" value="Heme oxygenase-like"/>
    <property type="match status" value="1"/>
</dbReference>
<dbReference type="RefSeq" id="XP_065458763.1">
    <property type="nucleotide sequence ID" value="XM_065602691.1"/>
</dbReference>
<dbReference type="EMBL" id="CP134187">
    <property type="protein sequence ID" value="WPB01083.1"/>
    <property type="molecule type" value="Genomic_DNA"/>
</dbReference>
<dbReference type="PANTHER" id="PTHR41813">
    <property type="entry name" value="REGULATOR PAB1642, PUTATIVE (AFU_ORTHOLOGUE AFUA_3G11955)-RELATED"/>
    <property type="match status" value="1"/>
</dbReference>
<organism evidence="1 2">
    <name type="scientific">Cercospora beticola</name>
    <name type="common">Sugarbeet leaf spot fungus</name>
    <dbReference type="NCBI Taxonomy" id="122368"/>
    <lineage>
        <taxon>Eukaryota</taxon>
        <taxon>Fungi</taxon>
        <taxon>Dikarya</taxon>
        <taxon>Ascomycota</taxon>
        <taxon>Pezizomycotina</taxon>
        <taxon>Dothideomycetes</taxon>
        <taxon>Dothideomycetidae</taxon>
        <taxon>Mycosphaerellales</taxon>
        <taxon>Mycosphaerellaceae</taxon>
        <taxon>Cercospora</taxon>
    </lineage>
</organism>
<dbReference type="PANTHER" id="PTHR41813:SF2">
    <property type="entry name" value="REGULATOR PAB1642, PUTATIVE (AFU_ORTHOLOGUE AFUA_3G11955)-RELATED"/>
    <property type="match status" value="1"/>
</dbReference>
<keyword evidence="2" id="KW-1185">Reference proteome</keyword>
<dbReference type="InterPro" id="IPR053261">
    <property type="entry name" value="Polyketide-peptide_reg"/>
</dbReference>
<dbReference type="Proteomes" id="UP001302367">
    <property type="component" value="Chromosome 4"/>
</dbReference>
<evidence type="ECO:0000313" key="1">
    <source>
        <dbReference type="EMBL" id="WPB01083.1"/>
    </source>
</evidence>
<evidence type="ECO:0000313" key="2">
    <source>
        <dbReference type="Proteomes" id="UP001302367"/>
    </source>
</evidence>
<name>A0ABZ0NNH1_CERBT</name>
<protein>
    <recommendedName>
        <fullName evidence="3">Thiaminase-2/PQQC domain-containing protein</fullName>
    </recommendedName>
</protein>
<gene>
    <name evidence="1" type="ORF">RHO25_005703</name>
</gene>
<reference evidence="1 2" key="1">
    <citation type="submission" date="2023-09" db="EMBL/GenBank/DDBJ databases">
        <title>Complete-Gapless Cercospora beticola genome.</title>
        <authorList>
            <person name="Wyatt N.A."/>
            <person name="Spanner R.E."/>
            <person name="Bolton M.D."/>
        </authorList>
    </citation>
    <scope>NUCLEOTIDE SEQUENCE [LARGE SCALE GENOMIC DNA]</scope>
    <source>
        <strain evidence="1">Cb09-40</strain>
    </source>
</reference>
<accession>A0ABZ0NNH1</accession>
<sequence length="263" mass="29581">MPPPTPSSNSTKSLTTHLLSLDPSSLHQATTHPFLSLAATASLPTPKLQTWLAQDRLYALSYINFIGSLLSAIRIPAHAKREESLEWRIADVLIDALENIRREVRLFESVAEGEGWKNEVLCGKKSGGEEGDGNDGEDVEVECEKATRCYKDLFAGCVSGGKPVIVGLVVLWATEECYLRSWRFARGVMEKEEKENGKRDGEGDVVQRVLIPNWTSVEFEGFVRRLGDLVDEWGVEEGGWVWRECEAVWRQVIWVEGEFWPEC</sequence>
<dbReference type="SUPFAM" id="SSF48613">
    <property type="entry name" value="Heme oxygenase-like"/>
    <property type="match status" value="1"/>
</dbReference>